<proteinExistence type="predicted"/>
<organism evidence="2 3">
    <name type="scientific">Brachybacterium kimchii</name>
    <dbReference type="NCBI Taxonomy" id="2942909"/>
    <lineage>
        <taxon>Bacteria</taxon>
        <taxon>Bacillati</taxon>
        <taxon>Actinomycetota</taxon>
        <taxon>Actinomycetes</taxon>
        <taxon>Micrococcales</taxon>
        <taxon>Dermabacteraceae</taxon>
        <taxon>Brachybacterium</taxon>
    </lineage>
</organism>
<dbReference type="PANTHER" id="PTHR35908">
    <property type="entry name" value="HYPOTHETICAL FUSION PROTEIN"/>
    <property type="match status" value="1"/>
</dbReference>
<dbReference type="InterPro" id="IPR041581">
    <property type="entry name" value="Glyoxalase_6"/>
</dbReference>
<reference evidence="2" key="1">
    <citation type="submission" date="2022-05" db="EMBL/GenBank/DDBJ databases">
        <title>Genomic analysis of Brachybacterium sp. CBA3104.</title>
        <authorList>
            <person name="Roh S.W."/>
            <person name="Kim Y.B."/>
            <person name="Kim Y."/>
        </authorList>
    </citation>
    <scope>NUCLEOTIDE SEQUENCE</scope>
    <source>
        <strain evidence="2">CBA3104</strain>
    </source>
</reference>
<evidence type="ECO:0000313" key="3">
    <source>
        <dbReference type="Proteomes" id="UP001055868"/>
    </source>
</evidence>
<feature type="domain" description="VOC" evidence="1">
    <location>
        <begin position="16"/>
        <end position="132"/>
    </location>
</feature>
<dbReference type="Pfam" id="PF18029">
    <property type="entry name" value="Glyoxalase_6"/>
    <property type="match status" value="1"/>
</dbReference>
<dbReference type="Proteomes" id="UP001055868">
    <property type="component" value="Chromosome"/>
</dbReference>
<dbReference type="PANTHER" id="PTHR35908:SF1">
    <property type="entry name" value="CONSERVED PROTEIN"/>
    <property type="match status" value="1"/>
</dbReference>
<protein>
    <submittedName>
        <fullName evidence="2">VOC family protein</fullName>
    </submittedName>
</protein>
<dbReference type="RefSeq" id="WP_249477584.1">
    <property type="nucleotide sequence ID" value="NZ_CP097218.1"/>
</dbReference>
<gene>
    <name evidence="2" type="ORF">M4486_12665</name>
</gene>
<dbReference type="PROSITE" id="PS51819">
    <property type="entry name" value="VOC"/>
    <property type="match status" value="1"/>
</dbReference>
<sequence length="135" mass="13983">MTSTPTPGAAPAAIAPLASVSIDCPDPRALAPFYCSLLGLAEAFATPDGSVVSLAGAGPMITLMRADDYVAPQWPNGPQHQQMHLDLAADDLDAASRAVLAIGGVEAPTQPDPTRWRVMLDPVGHPFCLSAVRPD</sequence>
<evidence type="ECO:0000259" key="1">
    <source>
        <dbReference type="PROSITE" id="PS51819"/>
    </source>
</evidence>
<dbReference type="SUPFAM" id="SSF54593">
    <property type="entry name" value="Glyoxalase/Bleomycin resistance protein/Dihydroxybiphenyl dioxygenase"/>
    <property type="match status" value="1"/>
</dbReference>
<dbReference type="EMBL" id="CP097218">
    <property type="protein sequence ID" value="UQN28485.1"/>
    <property type="molecule type" value="Genomic_DNA"/>
</dbReference>
<evidence type="ECO:0000313" key="2">
    <source>
        <dbReference type="EMBL" id="UQN28485.1"/>
    </source>
</evidence>
<name>A0ABY4N1Q9_9MICO</name>
<dbReference type="Gene3D" id="3.10.180.10">
    <property type="entry name" value="2,3-Dihydroxybiphenyl 1,2-Dioxygenase, domain 1"/>
    <property type="match status" value="1"/>
</dbReference>
<dbReference type="InterPro" id="IPR037523">
    <property type="entry name" value="VOC_core"/>
</dbReference>
<keyword evidence="3" id="KW-1185">Reference proteome</keyword>
<accession>A0ABY4N1Q9</accession>
<dbReference type="InterPro" id="IPR029068">
    <property type="entry name" value="Glyas_Bleomycin-R_OHBP_Dase"/>
</dbReference>
<dbReference type="CDD" id="cd06587">
    <property type="entry name" value="VOC"/>
    <property type="match status" value="1"/>
</dbReference>